<name>A0A7S0ZFB8_9RHOD</name>
<dbReference type="InterPro" id="IPR050324">
    <property type="entry name" value="CDP-alcohol_PTase-I"/>
</dbReference>
<accession>A0A7S0ZFB8</accession>
<dbReference type="Gene3D" id="1.20.120.1760">
    <property type="match status" value="1"/>
</dbReference>
<evidence type="ECO:0000256" key="8">
    <source>
        <dbReference type="ARBA" id="ARBA00023136"/>
    </source>
</evidence>
<dbReference type="PANTHER" id="PTHR14269">
    <property type="entry name" value="CDP-DIACYLGLYCEROL--GLYCEROL-3-PHOSPHATE 3-PHOSPHATIDYLTRANSFERASE-RELATED"/>
    <property type="match status" value="1"/>
</dbReference>
<evidence type="ECO:0000256" key="10">
    <source>
        <dbReference type="ARBA" id="ARBA00023264"/>
    </source>
</evidence>
<keyword evidence="3" id="KW-0444">Lipid biosynthesis</keyword>
<dbReference type="GO" id="GO:0046474">
    <property type="term" value="P:glycerophospholipid biosynthetic process"/>
    <property type="evidence" value="ECO:0007669"/>
    <property type="project" value="TreeGrafter"/>
</dbReference>
<feature type="transmembrane region" description="Helical" evidence="12">
    <location>
        <begin position="163"/>
        <end position="191"/>
    </location>
</feature>
<comment type="similarity">
    <text evidence="2 11">Belongs to the CDP-alcohol phosphatidyltransferase class-I family.</text>
</comment>
<dbReference type="GO" id="GO:0008444">
    <property type="term" value="F:CDP-diacylglycerol-glycerol-3-phosphate 3-phosphatidyltransferase activity"/>
    <property type="evidence" value="ECO:0007669"/>
    <property type="project" value="InterPro"/>
</dbReference>
<evidence type="ECO:0000256" key="12">
    <source>
        <dbReference type="SAM" id="Phobius"/>
    </source>
</evidence>
<evidence type="ECO:0000256" key="5">
    <source>
        <dbReference type="ARBA" id="ARBA00022692"/>
    </source>
</evidence>
<gene>
    <name evidence="13" type="ORF">TOLI1172_LOCUS4478</name>
</gene>
<keyword evidence="4 11" id="KW-0808">Transferase</keyword>
<proteinExistence type="inferred from homology"/>
<evidence type="ECO:0000256" key="11">
    <source>
        <dbReference type="RuleBase" id="RU003750"/>
    </source>
</evidence>
<dbReference type="PANTHER" id="PTHR14269:SF62">
    <property type="entry name" value="CDP-DIACYLGLYCEROL--GLYCEROL-3-PHOSPHATE 3-PHOSPHATIDYLTRANSFERASE 1, CHLOROPLASTIC"/>
    <property type="match status" value="1"/>
</dbReference>
<keyword evidence="6 12" id="KW-1133">Transmembrane helix</keyword>
<dbReference type="InterPro" id="IPR048254">
    <property type="entry name" value="CDP_ALCOHOL_P_TRANSF_CS"/>
</dbReference>
<feature type="transmembrane region" description="Helical" evidence="12">
    <location>
        <begin position="122"/>
        <end position="143"/>
    </location>
</feature>
<dbReference type="PROSITE" id="PS00379">
    <property type="entry name" value="CDP_ALCOHOL_P_TRANSF"/>
    <property type="match status" value="1"/>
</dbReference>
<dbReference type="InterPro" id="IPR004570">
    <property type="entry name" value="Phosphatidylglycerol_P_synth"/>
</dbReference>
<dbReference type="EMBL" id="HBFP01006276">
    <property type="protein sequence ID" value="CAD8820089.1"/>
    <property type="molecule type" value="Transcribed_RNA"/>
</dbReference>
<dbReference type="InterPro" id="IPR043130">
    <property type="entry name" value="CDP-OH_PTrfase_TM_dom"/>
</dbReference>
<protein>
    <recommendedName>
        <fullName evidence="14">CDP-diacylglycerol--glycerol-3-phosphate 3-phosphatidyltransferase</fullName>
    </recommendedName>
</protein>
<reference evidence="13" key="1">
    <citation type="submission" date="2021-01" db="EMBL/GenBank/DDBJ databases">
        <authorList>
            <person name="Corre E."/>
            <person name="Pelletier E."/>
            <person name="Niang G."/>
            <person name="Scheremetjew M."/>
            <person name="Finn R."/>
            <person name="Kale V."/>
            <person name="Holt S."/>
            <person name="Cochrane G."/>
            <person name="Meng A."/>
            <person name="Brown T."/>
            <person name="Cohen L."/>
        </authorList>
    </citation>
    <scope>NUCLEOTIDE SEQUENCE</scope>
    <source>
        <strain evidence="13">CCMP3278</strain>
    </source>
</reference>
<evidence type="ECO:0008006" key="14">
    <source>
        <dbReference type="Google" id="ProtNLM"/>
    </source>
</evidence>
<comment type="subcellular location">
    <subcellularLocation>
        <location evidence="1">Membrane</location>
        <topology evidence="1">Multi-pass membrane protein</topology>
    </subcellularLocation>
</comment>
<keyword evidence="8 12" id="KW-0472">Membrane</keyword>
<evidence type="ECO:0000256" key="4">
    <source>
        <dbReference type="ARBA" id="ARBA00022679"/>
    </source>
</evidence>
<evidence type="ECO:0000256" key="3">
    <source>
        <dbReference type="ARBA" id="ARBA00022516"/>
    </source>
</evidence>
<evidence type="ECO:0000256" key="7">
    <source>
        <dbReference type="ARBA" id="ARBA00023098"/>
    </source>
</evidence>
<keyword evidence="7" id="KW-0443">Lipid metabolism</keyword>
<sequence length="273" mass="29539">MVQGSHGVGWIGVISGSSYRIVSSSEKRSICSSSLRHQGKPMSTSSFLNQSHVLNNQYRPKSMNGTIAYSRAVLMCAGNDEKSDSVKSDGWTNQIPNALTILRVVAVPVLVLCFYSSYLYRNILCSGIFILAALTDLFDGLIARRLNVTSAFGAFLDPVADKLMVGAVLVLLTSAYGTSIVISLPSVVIICREIFISALREWMASSGNREKVAVGFQGKLKTTFQMIALSLLLYAPTNINRIHSLGIVCLYLSAFLTVTSALGYIKAASDSFK</sequence>
<dbReference type="Pfam" id="PF01066">
    <property type="entry name" value="CDP-OH_P_transf"/>
    <property type="match status" value="1"/>
</dbReference>
<dbReference type="GO" id="GO:0016020">
    <property type="term" value="C:membrane"/>
    <property type="evidence" value="ECO:0007669"/>
    <property type="project" value="UniProtKB-SubCell"/>
</dbReference>
<feature type="transmembrane region" description="Helical" evidence="12">
    <location>
        <begin position="95"/>
        <end position="115"/>
    </location>
</feature>
<dbReference type="InterPro" id="IPR000462">
    <property type="entry name" value="CDP-OH_P_trans"/>
</dbReference>
<keyword evidence="9" id="KW-0594">Phospholipid biosynthesis</keyword>
<keyword evidence="10" id="KW-1208">Phospholipid metabolism</keyword>
<keyword evidence="5 12" id="KW-0812">Transmembrane</keyword>
<organism evidence="13">
    <name type="scientific">Timspurckia oligopyrenoides</name>
    <dbReference type="NCBI Taxonomy" id="708627"/>
    <lineage>
        <taxon>Eukaryota</taxon>
        <taxon>Rhodophyta</taxon>
        <taxon>Bangiophyceae</taxon>
        <taxon>Porphyridiales</taxon>
        <taxon>Porphyridiaceae</taxon>
        <taxon>Timspurckia</taxon>
    </lineage>
</organism>
<feature type="transmembrane region" description="Helical" evidence="12">
    <location>
        <begin position="242"/>
        <end position="265"/>
    </location>
</feature>
<evidence type="ECO:0000256" key="2">
    <source>
        <dbReference type="ARBA" id="ARBA00010441"/>
    </source>
</evidence>
<evidence type="ECO:0000256" key="9">
    <source>
        <dbReference type="ARBA" id="ARBA00023209"/>
    </source>
</evidence>
<evidence type="ECO:0000256" key="6">
    <source>
        <dbReference type="ARBA" id="ARBA00022989"/>
    </source>
</evidence>
<evidence type="ECO:0000313" key="13">
    <source>
        <dbReference type="EMBL" id="CAD8820089.1"/>
    </source>
</evidence>
<evidence type="ECO:0000256" key="1">
    <source>
        <dbReference type="ARBA" id="ARBA00004141"/>
    </source>
</evidence>
<dbReference type="NCBIfam" id="TIGR00560">
    <property type="entry name" value="pgsA"/>
    <property type="match status" value="1"/>
</dbReference>
<dbReference type="AlphaFoldDB" id="A0A7S0ZFB8"/>